<feature type="coiled-coil region" evidence="4">
    <location>
        <begin position="142"/>
        <end position="169"/>
    </location>
</feature>
<evidence type="ECO:0000256" key="3">
    <source>
        <dbReference type="ARBA" id="ARBA00022840"/>
    </source>
</evidence>
<dbReference type="InterPro" id="IPR027417">
    <property type="entry name" value="P-loop_NTPase"/>
</dbReference>
<accession>A0ABS4EXM8</accession>
<evidence type="ECO:0000313" key="6">
    <source>
        <dbReference type="EMBL" id="MBP1888761.1"/>
    </source>
</evidence>
<evidence type="ECO:0000313" key="7">
    <source>
        <dbReference type="Proteomes" id="UP000783390"/>
    </source>
</evidence>
<dbReference type="Pfam" id="PF00437">
    <property type="entry name" value="T2SSE"/>
    <property type="match status" value="1"/>
</dbReference>
<protein>
    <submittedName>
        <fullName evidence="6">Type IV pilus assembly protein PilB</fullName>
    </submittedName>
</protein>
<comment type="caution">
    <text evidence="6">The sequence shown here is derived from an EMBL/GenBank/DDBJ whole genome shotgun (WGS) entry which is preliminary data.</text>
</comment>
<dbReference type="InterPro" id="IPR001482">
    <property type="entry name" value="T2SS/T4SS_dom"/>
</dbReference>
<evidence type="ECO:0000256" key="1">
    <source>
        <dbReference type="ARBA" id="ARBA00006611"/>
    </source>
</evidence>
<dbReference type="PANTHER" id="PTHR30258">
    <property type="entry name" value="TYPE II SECRETION SYSTEM PROTEIN GSPE-RELATED"/>
    <property type="match status" value="1"/>
</dbReference>
<keyword evidence="7" id="KW-1185">Reference proteome</keyword>
<dbReference type="InterPro" id="IPR007831">
    <property type="entry name" value="T2SS_GspE_N"/>
</dbReference>
<dbReference type="Gene3D" id="3.40.50.300">
    <property type="entry name" value="P-loop containing nucleotide triphosphate hydrolases"/>
    <property type="match status" value="1"/>
</dbReference>
<keyword evidence="4" id="KW-0175">Coiled coil</keyword>
<dbReference type="SUPFAM" id="SSF160246">
    <property type="entry name" value="EspE N-terminal domain-like"/>
    <property type="match status" value="1"/>
</dbReference>
<evidence type="ECO:0000256" key="4">
    <source>
        <dbReference type="SAM" id="Coils"/>
    </source>
</evidence>
<dbReference type="SUPFAM" id="SSF52540">
    <property type="entry name" value="P-loop containing nucleoside triphosphate hydrolases"/>
    <property type="match status" value="1"/>
</dbReference>
<dbReference type="Gene3D" id="3.30.300.160">
    <property type="entry name" value="Type II secretion system, protein E, N-terminal domain"/>
    <property type="match status" value="1"/>
</dbReference>
<dbReference type="Gene3D" id="3.30.450.90">
    <property type="match status" value="1"/>
</dbReference>
<keyword evidence="2" id="KW-0547">Nucleotide-binding</keyword>
<dbReference type="EMBL" id="JAGGJZ010000001">
    <property type="protein sequence ID" value="MBP1888761.1"/>
    <property type="molecule type" value="Genomic_DNA"/>
</dbReference>
<dbReference type="InterPro" id="IPR037257">
    <property type="entry name" value="T2SS_E_N_sf"/>
</dbReference>
<proteinExistence type="inferred from homology"/>
<dbReference type="Pfam" id="PF05157">
    <property type="entry name" value="MshEN"/>
    <property type="match status" value="1"/>
</dbReference>
<dbReference type="RefSeq" id="WP_209795490.1">
    <property type="nucleotide sequence ID" value="NZ_JAGGJZ010000001.1"/>
</dbReference>
<sequence length="558" mass="62676">MNTKKRLGDLLVELGYITEDQVKDAIKVQKATGKRLGRIFVEQGLITEESLLNLLELQLGIPRIDLELIDIDMKAVSTISEALAKKYNLIPVKFRDGNLIVAMSDPLNIFAEEDVALSSGYKIEVGIAMEKEINEAIAKYYSKNYMEKAEAKLNEREKLEEKKEDLIKNDQNESPAVKLIDRIIENAIRNKASDIHIEPQKDKIIIRYRIDGKLRKQFEAPKEPLNSMVTRIKLLSGMDISERRAPQDGKILVRIDDREIDLRVSILPSINGENLVIRILDNSSFEFTKENLGFTIKDIELLKKITRNPYGMLLVTGPTGSGKTSTLYSLLKDLKTEENNVITLEDPVEYSMDGIIQVNVNTKAGLTFKSGLKAILRQDPDVIMIGEIRDEETASMAIRAAITGHNVLSTLHTNDAPSAIIRLMDMGIPSYLIATSIVGIVAQRLIRKLCNNCKEPYMATDYEKKLLGVDINKDLTLYKPVGCPKCSGTGYKGRTGLFEIMEINHNIRELISNRESFDKIREESIKNGMKTLFESGSEIVKGGVSSINELMRITLISK</sequence>
<evidence type="ECO:0000259" key="5">
    <source>
        <dbReference type="PROSITE" id="PS00662"/>
    </source>
</evidence>
<dbReference type="CDD" id="cd01129">
    <property type="entry name" value="PulE-GspE-like"/>
    <property type="match status" value="1"/>
</dbReference>
<reference evidence="6 7" key="1">
    <citation type="submission" date="2021-03" db="EMBL/GenBank/DDBJ databases">
        <title>Genomic Encyclopedia of Type Strains, Phase IV (KMG-IV): sequencing the most valuable type-strain genomes for metagenomic binning, comparative biology and taxonomic classification.</title>
        <authorList>
            <person name="Goeker M."/>
        </authorList>
    </citation>
    <scope>NUCLEOTIDE SEQUENCE [LARGE SCALE GENOMIC DNA]</scope>
    <source>
        <strain evidence="6 7">DSM 3984</strain>
    </source>
</reference>
<keyword evidence="3" id="KW-0067">ATP-binding</keyword>
<gene>
    <name evidence="6" type="ORF">J2Z53_000340</name>
</gene>
<dbReference type="PANTHER" id="PTHR30258:SF1">
    <property type="entry name" value="PROTEIN TRANSPORT PROTEIN HOFB HOMOLOG"/>
    <property type="match status" value="1"/>
</dbReference>
<dbReference type="Proteomes" id="UP000783390">
    <property type="component" value="Unassembled WGS sequence"/>
</dbReference>
<evidence type="ECO:0000256" key="2">
    <source>
        <dbReference type="ARBA" id="ARBA00022741"/>
    </source>
</evidence>
<organism evidence="6 7">
    <name type="scientific">Clostridium moniliforme</name>
    <dbReference type="NCBI Taxonomy" id="39489"/>
    <lineage>
        <taxon>Bacteria</taxon>
        <taxon>Bacillati</taxon>
        <taxon>Bacillota</taxon>
        <taxon>Clostridia</taxon>
        <taxon>Eubacteriales</taxon>
        <taxon>Clostridiaceae</taxon>
        <taxon>Clostridium</taxon>
    </lineage>
</organism>
<name>A0ABS4EXM8_9CLOT</name>
<feature type="domain" description="Bacterial type II secretion system protein E" evidence="5">
    <location>
        <begin position="376"/>
        <end position="390"/>
    </location>
</feature>
<dbReference type="PROSITE" id="PS00662">
    <property type="entry name" value="T2SP_E"/>
    <property type="match status" value="1"/>
</dbReference>
<comment type="similarity">
    <text evidence="1">Belongs to the GSP E family.</text>
</comment>